<accession>A0AAD2FVE9</accession>
<feature type="region of interest" description="Disordered" evidence="1">
    <location>
        <begin position="1"/>
        <end position="29"/>
    </location>
</feature>
<feature type="compositionally biased region" description="Polar residues" evidence="1">
    <location>
        <begin position="1"/>
        <end position="10"/>
    </location>
</feature>
<sequence>MSRTQTNTSSRQVHRALRRRRQEEEGKEDDEALPIGFMRLGFDELRRLEREWKANPKCCKSSTVLQHAIILYYSNSGYTRFDEHYCYSASHSGLAINTNKIAKEVEDKILSDKELKEIVKSYYKAYNFQSRLLACGACGIRQYESENSSASIQYTKVLLSSLPEIYKYTPTQLSNLNQLKQAGALEIPDKTGTGTISVDPWKVVSHYKSEPQDCTYHLHPELVSAHVLGEETREHTHFCPRCSKALQKKYMLQVNHVLASKEELDDIMNVHFYNEKGRDDALARKAYGTSKLYDSSSVLQQWFAVLGRLSPYYSHIRQDTIDNLVEKVEQSVREKKDNAIFISDKQSLLHEKGLGSDVAGVHQVDSMSDNYHDYFGGASTSHIESTSYSSSNDLPLRTHYVSPSPDTLLRTKKIRNQVENDAIQNMMKGVDESGIVSQHQMESDDAVRGWFGEQESEGGDRHNNSFVISHRRQDPINEFLPDDEMLACTFRWLFPIGKAYGRRAGNLNGEELNHLLKQFSMIHGQDRRMLGYLADVKRRFAVIKSASLKLSGNSDAISRVNEFMDRNDHQEILKTLQDDPDSPSAKKVWKRLKSTLTLVGGDIAYGALETSKCISQTLETAKRYGAGCTFLTLSLDDMFNTWGFRAAIKTVDNTKFPAVFGSESEYASLDDFVKAIKEHAVDRGQGTINFNEGEGMQFEQAYLSKLAAENPAAYVCETKAILHHVLSILVGCPPEGFFGAYDGRSTRKSHYWNTKNRKGIFGHGLGLAGVVEDHMKGTLHFHIIVYGSITSYVLQELCQVSAICKKVVEALDSFYKAKFSTGTNFRNVLTRTLRKSTALRQLAEPMSSPALLQRTNPIATMDDLSSNGSTMQKMENISCDERANSEYHVHHRTCHRGFHGRERCRLAKKSGVSNGTHCVLLIPTKQNQPENSNTTVSPPEGAATVLMDAVPISQNANPGKNHAGYEIGVLQPVLIQTYHLKSPLDCGKEEPIVVWKLDRPIPKLAAQFGFDSTSADLSHVLSLPTDGSEQSTRILIVNNICKLLKHHDHDSLGGCYGNGHQIWAFINIGKIEAVKELYSQCTDALQTANQYVVDHNIPLFYCTGSHNNAVLLGGVQQSKSAMFYIAPYMAKEKVSLSASLTILEHARKLVQEHKSTAEDRDTKPQERLAKHFLSKVTNKLNAYTELSDYQTVAYLLQIPSIITSEVFQYSEPWGAINYRNILIPKKMEQANTGIESDGNNAKNDNKSEDNAYLGYIKTFIVEKGEDGEDNIKMAVPVVAMYFHRGKDLEHLNLYEYDAFIQVKELPKKESSSAKSTWFKFEGAFELRARFGQTLCRKQRTLIFKGKVPKHPGKEPQLNHPTHSSWQTRADQHANYILTMFRPCEIYNGSETKKALSQSYGWGDLVAWINTSQHNDSTVSKFRLMAVDRRMNTLASDFQTKKILSAYRARDAYKWSSYEQERHRRTDQLLKFYECQEDSLLLDEDFFQAKYNILDSRSTTTALNMNADAESFSQSVSTFTFPHTPDRTIQKYDAVGAMTIQWKQRASLLYNKQDDKSSLWDDDGNISLGENKVQTGELSPWRCVNNANAMPLNNGQA</sequence>
<reference evidence="2" key="1">
    <citation type="submission" date="2023-08" db="EMBL/GenBank/DDBJ databases">
        <authorList>
            <person name="Audoor S."/>
            <person name="Bilcke G."/>
        </authorList>
    </citation>
    <scope>NUCLEOTIDE SEQUENCE</scope>
</reference>
<dbReference type="EMBL" id="CAKOGP040001867">
    <property type="protein sequence ID" value="CAJ1954287.1"/>
    <property type="molecule type" value="Genomic_DNA"/>
</dbReference>
<dbReference type="Proteomes" id="UP001295423">
    <property type="component" value="Unassembled WGS sequence"/>
</dbReference>
<evidence type="ECO:0000313" key="2">
    <source>
        <dbReference type="EMBL" id="CAJ1954287.1"/>
    </source>
</evidence>
<proteinExistence type="predicted"/>
<organism evidence="2 3">
    <name type="scientific">Cylindrotheca closterium</name>
    <dbReference type="NCBI Taxonomy" id="2856"/>
    <lineage>
        <taxon>Eukaryota</taxon>
        <taxon>Sar</taxon>
        <taxon>Stramenopiles</taxon>
        <taxon>Ochrophyta</taxon>
        <taxon>Bacillariophyta</taxon>
        <taxon>Bacillariophyceae</taxon>
        <taxon>Bacillariophycidae</taxon>
        <taxon>Bacillariales</taxon>
        <taxon>Bacillariaceae</taxon>
        <taxon>Cylindrotheca</taxon>
    </lineage>
</organism>
<name>A0AAD2FVE9_9STRA</name>
<evidence type="ECO:0000256" key="1">
    <source>
        <dbReference type="SAM" id="MobiDB-lite"/>
    </source>
</evidence>
<gene>
    <name evidence="2" type="ORF">CYCCA115_LOCUS14881</name>
</gene>
<comment type="caution">
    <text evidence="2">The sequence shown here is derived from an EMBL/GenBank/DDBJ whole genome shotgun (WGS) entry which is preliminary data.</text>
</comment>
<protein>
    <submittedName>
        <fullName evidence="2">Uncharacterized protein</fullName>
    </submittedName>
</protein>
<evidence type="ECO:0000313" key="3">
    <source>
        <dbReference type="Proteomes" id="UP001295423"/>
    </source>
</evidence>
<keyword evidence="3" id="KW-1185">Reference proteome</keyword>